<sequence length="318" mass="35058">MSQALPFMTVPAHLRNNPTNPSLVGDLGFDPLGFGADEYINEVLENFGVEFDAMRWYREAELMHGRVSMLAVFKVIVDSSFPGVMPSEQAFSASTWELVQMMALLEAFRGYRLFINQDAIAGDLGLGAGPMTNGWKMSWDMTVEELAEKQYKEVQNGRLAMLAFAGMITQYMVTGRAVGFADDAQPFQFIEGVEQVVTANDLALTVAGSVMALDGIRRISMPDQSIAGRALNLTKLSVGVQASLLPGKDFRALFSKLCRVFLKDFQPRVLGSRIELFIQSALGYGHQGLCSDSIYGVLVIILPFVLQIERSQQMDTAR</sequence>
<keyword evidence="3" id="KW-0602">Photosynthesis</keyword>
<dbReference type="GO" id="GO:0009507">
    <property type="term" value="C:chloroplast"/>
    <property type="evidence" value="ECO:0007669"/>
    <property type="project" value="UniProtKB-SubCell"/>
</dbReference>
<protein>
    <submittedName>
        <fullName evidence="6">LhcA-P4 protein</fullName>
    </submittedName>
</protein>
<evidence type="ECO:0000256" key="5">
    <source>
        <dbReference type="PIRSR" id="PIRSR601344-1"/>
    </source>
</evidence>
<keyword evidence="5" id="KW-0148">Chlorophyll</keyword>
<evidence type="ECO:0000313" key="6">
    <source>
        <dbReference type="EMBL" id="CAE7425271.1"/>
    </source>
</evidence>
<name>A0A812R8J4_9DINO</name>
<evidence type="ECO:0000256" key="1">
    <source>
        <dbReference type="ARBA" id="ARBA00004229"/>
    </source>
</evidence>
<feature type="binding site" evidence="5">
    <location>
        <position position="64"/>
    </location>
    <ligand>
        <name>chlorophyll a</name>
        <dbReference type="ChEBI" id="CHEBI:58416"/>
        <label>1</label>
    </ligand>
</feature>
<comment type="caution">
    <text evidence="6">The sequence shown here is derived from an EMBL/GenBank/DDBJ whole genome shotgun (WGS) entry which is preliminary data.</text>
</comment>
<dbReference type="Gene3D" id="1.10.3460.10">
    <property type="entry name" value="Chlorophyll a/b binding protein domain"/>
    <property type="match status" value="1"/>
</dbReference>
<evidence type="ECO:0000256" key="4">
    <source>
        <dbReference type="ARBA" id="ARBA00022640"/>
    </source>
</evidence>
<feature type="binding site" evidence="5">
    <location>
        <position position="152"/>
    </location>
    <ligand>
        <name>chlorophyll a</name>
        <dbReference type="ChEBI" id="CHEBI:58416"/>
        <label>1</label>
    </ligand>
</feature>
<comment type="subcellular location">
    <subcellularLocation>
        <location evidence="1">Plastid</location>
        <location evidence="1">Chloroplast</location>
    </subcellularLocation>
</comment>
<dbReference type="InterPro" id="IPR001344">
    <property type="entry name" value="Chloro_AB-bd_pln"/>
</dbReference>
<dbReference type="GO" id="GO:0016020">
    <property type="term" value="C:membrane"/>
    <property type="evidence" value="ECO:0007669"/>
    <property type="project" value="InterPro"/>
</dbReference>
<keyword evidence="2" id="KW-0150">Chloroplast</keyword>
<feature type="binding site" description="axial binding residue" evidence="5">
    <location>
        <position position="66"/>
    </location>
    <ligand>
        <name>chlorophyll b</name>
        <dbReference type="ChEBI" id="CHEBI:61721"/>
        <label>1</label>
    </ligand>
    <ligandPart>
        <name>Mg</name>
        <dbReference type="ChEBI" id="CHEBI:25107"/>
    </ligandPart>
</feature>
<feature type="binding site" description="axial binding residue" evidence="5">
    <location>
        <position position="99"/>
    </location>
    <ligand>
        <name>chlorophyll b</name>
        <dbReference type="ChEBI" id="CHEBI:61721"/>
        <label>1</label>
    </ligand>
    <ligandPart>
        <name>Mg</name>
        <dbReference type="ChEBI" id="CHEBI:25107"/>
    </ligandPart>
</feature>
<dbReference type="Proteomes" id="UP000601435">
    <property type="component" value="Unassembled WGS sequence"/>
</dbReference>
<dbReference type="GO" id="GO:0016168">
    <property type="term" value="F:chlorophyll binding"/>
    <property type="evidence" value="ECO:0007669"/>
    <property type="project" value="UniProtKB-KW"/>
</dbReference>
<keyword evidence="5" id="KW-0157">Chromophore</keyword>
<gene>
    <name evidence="6" type="primary">lhcA-P4</name>
    <name evidence="6" type="ORF">SNEC2469_LOCUS11663</name>
</gene>
<feature type="binding site" evidence="5">
    <location>
        <position position="153"/>
    </location>
    <ligand>
        <name>chlorophyll a</name>
        <dbReference type="ChEBI" id="CHEBI:58416"/>
        <label>1</label>
    </ligand>
</feature>
<dbReference type="EMBL" id="CAJNJA010018523">
    <property type="protein sequence ID" value="CAE7425271.1"/>
    <property type="molecule type" value="Genomic_DNA"/>
</dbReference>
<dbReference type="GO" id="GO:0009765">
    <property type="term" value="P:photosynthesis, light harvesting"/>
    <property type="evidence" value="ECO:0007669"/>
    <property type="project" value="InterPro"/>
</dbReference>
<accession>A0A812R8J4</accession>
<dbReference type="PANTHER" id="PTHR21649">
    <property type="entry name" value="CHLOROPHYLL A/B BINDING PROTEIN"/>
    <property type="match status" value="1"/>
</dbReference>
<dbReference type="OrthoDB" id="423598at2759"/>
<proteinExistence type="predicted"/>
<evidence type="ECO:0000313" key="7">
    <source>
        <dbReference type="Proteomes" id="UP000601435"/>
    </source>
</evidence>
<reference evidence="6" key="1">
    <citation type="submission" date="2021-02" db="EMBL/GenBank/DDBJ databases">
        <authorList>
            <person name="Dougan E. K."/>
            <person name="Rhodes N."/>
            <person name="Thang M."/>
            <person name="Chan C."/>
        </authorList>
    </citation>
    <scope>NUCLEOTIDE SEQUENCE</scope>
</reference>
<dbReference type="InterPro" id="IPR022796">
    <property type="entry name" value="Chloroa_b-bind"/>
</dbReference>
<keyword evidence="4" id="KW-0934">Plastid</keyword>
<keyword evidence="7" id="KW-1185">Reference proteome</keyword>
<organism evidence="6 7">
    <name type="scientific">Symbiodinium necroappetens</name>
    <dbReference type="NCBI Taxonomy" id="1628268"/>
    <lineage>
        <taxon>Eukaryota</taxon>
        <taxon>Sar</taxon>
        <taxon>Alveolata</taxon>
        <taxon>Dinophyceae</taxon>
        <taxon>Suessiales</taxon>
        <taxon>Symbiodiniaceae</taxon>
        <taxon>Symbiodinium</taxon>
    </lineage>
</organism>
<feature type="binding site" description="axial binding residue" evidence="5">
    <location>
        <position position="156"/>
    </location>
    <ligand>
        <name>chlorophyll b</name>
        <dbReference type="ChEBI" id="CHEBI:61721"/>
        <label>2</label>
    </ligand>
    <ligandPart>
        <name>Mg</name>
        <dbReference type="ChEBI" id="CHEBI:25107"/>
    </ligandPart>
</feature>
<feature type="binding site" description="axial binding residue" evidence="5">
    <location>
        <position position="61"/>
    </location>
    <ligand>
        <name>chlorophyll b</name>
        <dbReference type="ChEBI" id="CHEBI:61721"/>
        <label>1</label>
    </ligand>
    <ligandPart>
        <name>Mg</name>
        <dbReference type="ChEBI" id="CHEBI:25107"/>
    </ligandPart>
</feature>
<feature type="binding site" evidence="5">
    <location>
        <position position="158"/>
    </location>
    <ligand>
        <name>chlorophyll a</name>
        <dbReference type="ChEBI" id="CHEBI:58416"/>
        <label>1</label>
    </ligand>
</feature>
<feature type="binding site" description="axial binding residue" evidence="5">
    <location>
        <position position="126"/>
    </location>
    <ligand>
        <name>chlorophyll b</name>
        <dbReference type="ChEBI" id="CHEBI:61721"/>
        <label>1</label>
    </ligand>
    <ligandPart>
        <name>Mg</name>
        <dbReference type="ChEBI" id="CHEBI:25107"/>
    </ligandPart>
</feature>
<feature type="binding site" evidence="5">
    <location>
        <position position="170"/>
    </location>
    <ligand>
        <name>chlorophyll a</name>
        <dbReference type="ChEBI" id="CHEBI:58416"/>
        <label>1</label>
    </ligand>
</feature>
<dbReference type="AlphaFoldDB" id="A0A812R8J4"/>
<evidence type="ECO:0000256" key="2">
    <source>
        <dbReference type="ARBA" id="ARBA00022528"/>
    </source>
</evidence>
<dbReference type="SUPFAM" id="SSF103511">
    <property type="entry name" value="Chlorophyll a-b binding protein"/>
    <property type="match status" value="1"/>
</dbReference>
<evidence type="ECO:0000256" key="3">
    <source>
        <dbReference type="ARBA" id="ARBA00022531"/>
    </source>
</evidence>
<dbReference type="Pfam" id="PF00504">
    <property type="entry name" value="Chloroa_b-bind"/>
    <property type="match status" value="1"/>
</dbReference>